<name>A0A838XM48_9HYPH</name>
<comment type="caution">
    <text evidence="2">The sequence shown here is derived from an EMBL/GenBank/DDBJ whole genome shotgun (WGS) entry which is preliminary data.</text>
</comment>
<evidence type="ECO:0000313" key="3">
    <source>
        <dbReference type="Proteomes" id="UP000559404"/>
    </source>
</evidence>
<organism evidence="2 3">
    <name type="scientific">Stappia taiwanensis</name>
    <dbReference type="NCBI Taxonomy" id="992267"/>
    <lineage>
        <taxon>Bacteria</taxon>
        <taxon>Pseudomonadati</taxon>
        <taxon>Pseudomonadota</taxon>
        <taxon>Alphaproteobacteria</taxon>
        <taxon>Hyphomicrobiales</taxon>
        <taxon>Stappiaceae</taxon>
        <taxon>Stappia</taxon>
    </lineage>
</organism>
<feature type="compositionally biased region" description="Polar residues" evidence="1">
    <location>
        <begin position="1"/>
        <end position="11"/>
    </location>
</feature>
<accession>A0A838XM48</accession>
<feature type="region of interest" description="Disordered" evidence="1">
    <location>
        <begin position="1"/>
        <end position="21"/>
    </location>
</feature>
<protein>
    <submittedName>
        <fullName evidence="2">Uncharacterized protein</fullName>
    </submittedName>
</protein>
<reference evidence="2 3" key="1">
    <citation type="submission" date="2020-07" db="EMBL/GenBank/DDBJ databases">
        <authorList>
            <person name="Li M."/>
        </authorList>
    </citation>
    <scope>NUCLEOTIDE SEQUENCE [LARGE SCALE GENOMIC DNA]</scope>
    <source>
        <strain evidence="2 3">DSM 23284</strain>
    </source>
</reference>
<dbReference type="Proteomes" id="UP000559404">
    <property type="component" value="Unassembled WGS sequence"/>
</dbReference>
<sequence>MGTVLSFSTAPRSKRRTCRQAAYTRTARGEVIIFPGIRMERHSLDLGARIGRKVDGGLIGAADRDHPGRSI</sequence>
<dbReference type="RefSeq" id="WP_181759100.1">
    <property type="nucleotide sequence ID" value="NZ_BMCR01000004.1"/>
</dbReference>
<gene>
    <name evidence="2" type="ORF">H1W37_04540</name>
</gene>
<evidence type="ECO:0000256" key="1">
    <source>
        <dbReference type="SAM" id="MobiDB-lite"/>
    </source>
</evidence>
<dbReference type="AlphaFoldDB" id="A0A838XM48"/>
<evidence type="ECO:0000313" key="2">
    <source>
        <dbReference type="EMBL" id="MBA4610907.1"/>
    </source>
</evidence>
<reference evidence="2 3" key="2">
    <citation type="submission" date="2020-08" db="EMBL/GenBank/DDBJ databases">
        <title>Stappia taiwanensis sp. nov., isolated from a coastal thermal spring.</title>
        <authorList>
            <person name="Kampfer P."/>
        </authorList>
    </citation>
    <scope>NUCLEOTIDE SEQUENCE [LARGE SCALE GENOMIC DNA]</scope>
    <source>
        <strain evidence="2 3">DSM 23284</strain>
    </source>
</reference>
<proteinExistence type="predicted"/>
<keyword evidence="3" id="KW-1185">Reference proteome</keyword>
<dbReference type="EMBL" id="JACEON010000003">
    <property type="protein sequence ID" value="MBA4610907.1"/>
    <property type="molecule type" value="Genomic_DNA"/>
</dbReference>